<organism evidence="11 12">
    <name type="scientific">Candidatus Liptonbacteria bacterium RIFCSPLOWO2_01_FULL_52_25</name>
    <dbReference type="NCBI Taxonomy" id="1798650"/>
    <lineage>
        <taxon>Bacteria</taxon>
        <taxon>Candidatus Liptoniibacteriota</taxon>
    </lineage>
</organism>
<dbReference type="HAMAP" id="MF_00067">
    <property type="entry name" value="GmhA"/>
    <property type="match status" value="1"/>
</dbReference>
<dbReference type="SUPFAM" id="SSF53697">
    <property type="entry name" value="SIS domain"/>
    <property type="match status" value="1"/>
</dbReference>
<evidence type="ECO:0000256" key="3">
    <source>
        <dbReference type="ARBA" id="ARBA00009894"/>
    </source>
</evidence>
<dbReference type="PANTHER" id="PTHR30390">
    <property type="entry name" value="SEDOHEPTULOSE 7-PHOSPHATE ISOMERASE / DNAA INITIATOR-ASSOCIATING FACTOR FOR REPLICATION INITIATION"/>
    <property type="match status" value="1"/>
</dbReference>
<name>A0A1G2CG01_9BACT</name>
<comment type="catalytic activity">
    <reaction evidence="1 9">
        <text>2 D-sedoheptulose 7-phosphate = D-glycero-alpha-D-manno-heptose 7-phosphate + D-glycero-beta-D-manno-heptose 7-phosphate</text>
        <dbReference type="Rhea" id="RHEA:27489"/>
        <dbReference type="ChEBI" id="CHEBI:57483"/>
        <dbReference type="ChEBI" id="CHEBI:60203"/>
        <dbReference type="ChEBI" id="CHEBI:60204"/>
        <dbReference type="EC" id="5.3.1.28"/>
    </reaction>
</comment>
<dbReference type="GO" id="GO:0008270">
    <property type="term" value="F:zinc ion binding"/>
    <property type="evidence" value="ECO:0007669"/>
    <property type="project" value="UniProtKB-UniRule"/>
</dbReference>
<dbReference type="EC" id="5.3.1.28" evidence="9"/>
<dbReference type="InterPro" id="IPR035461">
    <property type="entry name" value="GmhA/DiaA"/>
</dbReference>
<dbReference type="GO" id="GO:0005975">
    <property type="term" value="P:carbohydrate metabolic process"/>
    <property type="evidence" value="ECO:0007669"/>
    <property type="project" value="UniProtKB-UniRule"/>
</dbReference>
<evidence type="ECO:0000313" key="12">
    <source>
        <dbReference type="Proteomes" id="UP000178880"/>
    </source>
</evidence>
<dbReference type="Pfam" id="PF13580">
    <property type="entry name" value="SIS_2"/>
    <property type="match status" value="1"/>
</dbReference>
<dbReference type="Gene3D" id="3.40.50.10490">
    <property type="entry name" value="Glucose-6-phosphate isomerase like protein, domain 1"/>
    <property type="match status" value="1"/>
</dbReference>
<dbReference type="GO" id="GO:0005737">
    <property type="term" value="C:cytoplasm"/>
    <property type="evidence" value="ECO:0007669"/>
    <property type="project" value="UniProtKB-SubCell"/>
</dbReference>
<evidence type="ECO:0000256" key="8">
    <source>
        <dbReference type="ARBA" id="ARBA00023277"/>
    </source>
</evidence>
<dbReference type="GO" id="GO:0097367">
    <property type="term" value="F:carbohydrate derivative binding"/>
    <property type="evidence" value="ECO:0007669"/>
    <property type="project" value="InterPro"/>
</dbReference>
<keyword evidence="6 9" id="KW-0862">Zinc</keyword>
<evidence type="ECO:0000256" key="5">
    <source>
        <dbReference type="ARBA" id="ARBA00022723"/>
    </source>
</evidence>
<keyword evidence="7 9" id="KW-0413">Isomerase</keyword>
<evidence type="ECO:0000256" key="2">
    <source>
        <dbReference type="ARBA" id="ARBA00004496"/>
    </source>
</evidence>
<sequence length="193" mass="20753">MKNTVVNAFKRHQELVERSLAAVAPDVEKAGNILLAAIKTNNCMFTCGNGGSAADSQHFSGEFLCRYKDDRRPLKAMALTVDTSAMTAIGNDYHFDLVFARKVQALGDAGDVLVAFTTSGTSKNIVAAVKQAKTQGLKTIVFTGEGGNYLRSTADAVIAVPSKETARIQEVHQIIYHALCEHIDAMLPTIHTA</sequence>
<feature type="binding site" evidence="9">
    <location>
        <position position="122"/>
    </location>
    <ligand>
        <name>substrate</name>
    </ligand>
</feature>
<comment type="function">
    <text evidence="9">Catalyzes the isomerization of sedoheptulose 7-phosphate in D-glycero-D-manno-heptose 7-phosphate.</text>
</comment>
<comment type="cofactor">
    <cofactor evidence="9">
        <name>Zn(2+)</name>
        <dbReference type="ChEBI" id="CHEBI:29105"/>
    </cofactor>
    <text evidence="9">Binds 1 zinc ion per subunit.</text>
</comment>
<dbReference type="InterPro" id="IPR050099">
    <property type="entry name" value="SIS_GmhA/DiaA_subfam"/>
</dbReference>
<dbReference type="InterPro" id="IPR001347">
    <property type="entry name" value="SIS_dom"/>
</dbReference>
<keyword evidence="8 9" id="KW-0119">Carbohydrate metabolism</keyword>
<dbReference type="CDD" id="cd05006">
    <property type="entry name" value="SIS_GmhA"/>
    <property type="match status" value="1"/>
</dbReference>
<comment type="similarity">
    <text evidence="3 9">Belongs to the SIS family. GmhA subfamily.</text>
</comment>
<dbReference type="GO" id="GO:0008968">
    <property type="term" value="F:D-sedoheptulose 7-phosphate isomerase activity"/>
    <property type="evidence" value="ECO:0007669"/>
    <property type="project" value="UniProtKB-UniRule"/>
</dbReference>
<keyword evidence="4 9" id="KW-0963">Cytoplasm</keyword>
<comment type="miscellaneous">
    <text evidence="9">The reaction produces a racemic mixture of D-glycero-alpha-D-manno-heptose 7-phosphate and D-glycero-beta-D-manno-heptose 7-phosphate.</text>
</comment>
<protein>
    <recommendedName>
        <fullName evidence="9">Phosphoheptose isomerase</fullName>
        <ecNumber evidence="9">5.3.1.28</ecNumber>
    </recommendedName>
    <alternativeName>
        <fullName evidence="9">Sedoheptulose 7-phosphate isomerase</fullName>
    </alternativeName>
</protein>
<comment type="caution">
    <text evidence="11">The sequence shown here is derived from an EMBL/GenBank/DDBJ whole genome shotgun (WGS) entry which is preliminary data.</text>
</comment>
<comment type="pathway">
    <text evidence="9">Carbohydrate biosynthesis; D-glycero-D-manno-heptose 7-phosphate biosynthesis; D-glycero-alpha-D-manno-heptose 7-phosphate and D-glycero-beta-D-manno-heptose 7-phosphate from sedoheptulose 7-phosphate: step 1/1.</text>
</comment>
<dbReference type="GO" id="GO:2001061">
    <property type="term" value="P:D-glycero-D-manno-heptose 7-phosphate biosynthetic process"/>
    <property type="evidence" value="ECO:0007669"/>
    <property type="project" value="UniProtKB-UniPathway"/>
</dbReference>
<feature type="binding site" evidence="9">
    <location>
        <begin position="91"/>
        <end position="92"/>
    </location>
    <ligand>
        <name>substrate</name>
    </ligand>
</feature>
<dbReference type="PANTHER" id="PTHR30390:SF6">
    <property type="entry name" value="DNAA INITIATOR-ASSOCIATING PROTEIN DIAA"/>
    <property type="match status" value="1"/>
</dbReference>
<evidence type="ECO:0000256" key="6">
    <source>
        <dbReference type="ARBA" id="ARBA00022833"/>
    </source>
</evidence>
<comment type="subcellular location">
    <subcellularLocation>
        <location evidence="2 9">Cytoplasm</location>
    </subcellularLocation>
</comment>
<dbReference type="InterPro" id="IPR046348">
    <property type="entry name" value="SIS_dom_sf"/>
</dbReference>
<feature type="binding site" evidence="9">
    <location>
        <position position="169"/>
    </location>
    <ligand>
        <name>Zn(2+)</name>
        <dbReference type="ChEBI" id="CHEBI:29105"/>
    </ligand>
</feature>
<evidence type="ECO:0000256" key="9">
    <source>
        <dbReference type="HAMAP-Rule" id="MF_00067"/>
    </source>
</evidence>
<dbReference type="InterPro" id="IPR004515">
    <property type="entry name" value="Phosphoheptose_Isoase"/>
</dbReference>
<feature type="binding site" evidence="9">
    <location>
        <position position="177"/>
    </location>
    <ligand>
        <name>Zn(2+)</name>
        <dbReference type="ChEBI" id="CHEBI:29105"/>
    </ligand>
</feature>
<feature type="binding site" evidence="9">
    <location>
        <begin position="49"/>
        <end position="51"/>
    </location>
    <ligand>
        <name>substrate</name>
    </ligand>
</feature>
<dbReference type="Proteomes" id="UP000178880">
    <property type="component" value="Unassembled WGS sequence"/>
</dbReference>
<evidence type="ECO:0000256" key="4">
    <source>
        <dbReference type="ARBA" id="ARBA00022490"/>
    </source>
</evidence>
<dbReference type="EMBL" id="MHLA01000007">
    <property type="protein sequence ID" value="OGZ00157.1"/>
    <property type="molecule type" value="Genomic_DNA"/>
</dbReference>
<proteinExistence type="inferred from homology"/>
<feature type="binding site" evidence="9">
    <location>
        <begin position="117"/>
        <end position="119"/>
    </location>
    <ligand>
        <name>substrate</name>
    </ligand>
</feature>
<evidence type="ECO:0000313" key="11">
    <source>
        <dbReference type="EMBL" id="OGZ00157.1"/>
    </source>
</evidence>
<feature type="binding site" evidence="9">
    <location>
        <position position="62"/>
    </location>
    <ligand>
        <name>Zn(2+)</name>
        <dbReference type="ChEBI" id="CHEBI:29105"/>
    </ligand>
</feature>
<gene>
    <name evidence="9" type="primary">gmhA</name>
    <name evidence="11" type="ORF">A2945_00495</name>
</gene>
<feature type="binding site" evidence="9">
    <location>
        <position position="169"/>
    </location>
    <ligand>
        <name>substrate</name>
    </ligand>
</feature>
<feature type="binding site" evidence="9">
    <location>
        <position position="58"/>
    </location>
    <ligand>
        <name>Zn(2+)</name>
        <dbReference type="ChEBI" id="CHEBI:29105"/>
    </ligand>
</feature>
<evidence type="ECO:0000256" key="7">
    <source>
        <dbReference type="ARBA" id="ARBA00023235"/>
    </source>
</evidence>
<accession>A0A1G2CG01</accession>
<dbReference type="UniPathway" id="UPA00041">
    <property type="reaction ID" value="UER00436"/>
</dbReference>
<feature type="binding site" evidence="9">
    <location>
        <position position="62"/>
    </location>
    <ligand>
        <name>substrate</name>
    </ligand>
</feature>
<dbReference type="STRING" id="1798650.A2945_00495"/>
<dbReference type="PROSITE" id="PS51464">
    <property type="entry name" value="SIS"/>
    <property type="match status" value="1"/>
</dbReference>
<feature type="domain" description="SIS" evidence="10">
    <location>
        <begin position="34"/>
        <end position="193"/>
    </location>
</feature>
<keyword evidence="5 9" id="KW-0479">Metal-binding</keyword>
<dbReference type="AlphaFoldDB" id="A0A1G2CG01"/>
<reference evidence="11 12" key="1">
    <citation type="journal article" date="2016" name="Nat. Commun.">
        <title>Thousands of microbial genomes shed light on interconnected biogeochemical processes in an aquifer system.</title>
        <authorList>
            <person name="Anantharaman K."/>
            <person name="Brown C.T."/>
            <person name="Hug L.A."/>
            <person name="Sharon I."/>
            <person name="Castelle C.J."/>
            <person name="Probst A.J."/>
            <person name="Thomas B.C."/>
            <person name="Singh A."/>
            <person name="Wilkins M.J."/>
            <person name="Karaoz U."/>
            <person name="Brodie E.L."/>
            <person name="Williams K.H."/>
            <person name="Hubbard S.S."/>
            <person name="Banfield J.F."/>
        </authorList>
    </citation>
    <scope>NUCLEOTIDE SEQUENCE [LARGE SCALE GENOMIC DNA]</scope>
</reference>
<evidence type="ECO:0000259" key="10">
    <source>
        <dbReference type="PROSITE" id="PS51464"/>
    </source>
</evidence>
<evidence type="ECO:0000256" key="1">
    <source>
        <dbReference type="ARBA" id="ARBA00000348"/>
    </source>
</evidence>